<protein>
    <recommendedName>
        <fullName evidence="5">Extracellular membrane protein CFEM domain-containing protein</fullName>
    </recommendedName>
</protein>
<evidence type="ECO:0000256" key="1">
    <source>
        <dbReference type="SAM" id="MobiDB-lite"/>
    </source>
</evidence>
<dbReference type="KEGG" id="tps:THAPSDRAFT_bd1885"/>
<reference evidence="3 4" key="2">
    <citation type="journal article" date="2008" name="Nature">
        <title>The Phaeodactylum genome reveals the evolutionary history of diatom genomes.</title>
        <authorList>
            <person name="Bowler C."/>
            <person name="Allen A.E."/>
            <person name="Badger J.H."/>
            <person name="Grimwood J."/>
            <person name="Jabbari K."/>
            <person name="Kuo A."/>
            <person name="Maheswari U."/>
            <person name="Martens C."/>
            <person name="Maumus F."/>
            <person name="Otillar R.P."/>
            <person name="Rayko E."/>
            <person name="Salamov A."/>
            <person name="Vandepoele K."/>
            <person name="Beszteri B."/>
            <person name="Gruber A."/>
            <person name="Heijde M."/>
            <person name="Katinka M."/>
            <person name="Mock T."/>
            <person name="Valentin K."/>
            <person name="Verret F."/>
            <person name="Berges J.A."/>
            <person name="Brownlee C."/>
            <person name="Cadoret J.P."/>
            <person name="Chiovitti A."/>
            <person name="Choi C.J."/>
            <person name="Coesel S."/>
            <person name="De Martino A."/>
            <person name="Detter J.C."/>
            <person name="Durkin C."/>
            <person name="Falciatore A."/>
            <person name="Fournet J."/>
            <person name="Haruta M."/>
            <person name="Huysman M.J."/>
            <person name="Jenkins B.D."/>
            <person name="Jiroutova K."/>
            <person name="Jorgensen R.E."/>
            <person name="Joubert Y."/>
            <person name="Kaplan A."/>
            <person name="Kroger N."/>
            <person name="Kroth P.G."/>
            <person name="La Roche J."/>
            <person name="Lindquist E."/>
            <person name="Lommer M."/>
            <person name="Martin-Jezequel V."/>
            <person name="Lopez P.J."/>
            <person name="Lucas S."/>
            <person name="Mangogna M."/>
            <person name="McGinnis K."/>
            <person name="Medlin L.K."/>
            <person name="Montsant A."/>
            <person name="Oudot-Le Secq M.P."/>
            <person name="Napoli C."/>
            <person name="Obornik M."/>
            <person name="Parker M.S."/>
            <person name="Petit J.L."/>
            <person name="Porcel B.M."/>
            <person name="Poulsen N."/>
            <person name="Robison M."/>
            <person name="Rychlewski L."/>
            <person name="Rynearson T.A."/>
            <person name="Schmutz J."/>
            <person name="Shapiro H."/>
            <person name="Siaut M."/>
            <person name="Stanley M."/>
            <person name="Sussman M.R."/>
            <person name="Taylor A.R."/>
            <person name="Vardi A."/>
            <person name="von Dassow P."/>
            <person name="Vyverman W."/>
            <person name="Willis A."/>
            <person name="Wyrwicz L.S."/>
            <person name="Rokhsar D.S."/>
            <person name="Weissenbach J."/>
            <person name="Armbrust E.V."/>
            <person name="Green B.R."/>
            <person name="Van de Peer Y."/>
            <person name="Grigoriev I.V."/>
        </authorList>
    </citation>
    <scope>NUCLEOTIDE SEQUENCE [LARGE SCALE GENOMIC DNA]</scope>
    <source>
        <strain evidence="3 4">CCMP1335</strain>
    </source>
</reference>
<evidence type="ECO:0000256" key="2">
    <source>
        <dbReference type="SAM" id="SignalP"/>
    </source>
</evidence>
<proteinExistence type="predicted"/>
<name>B8LEL8_THAPS</name>
<feature type="chain" id="PRO_5002874204" description="Extracellular membrane protein CFEM domain-containing protein" evidence="2">
    <location>
        <begin position="18"/>
        <end position="234"/>
    </location>
</feature>
<dbReference type="EMBL" id="DS999444">
    <property type="protein sequence ID" value="EED86217.1"/>
    <property type="molecule type" value="Genomic_DNA"/>
</dbReference>
<dbReference type="InParanoid" id="B8LEL8"/>
<dbReference type="HOGENOM" id="CLU_1187098_0_0_1"/>
<accession>B8LEL8</accession>
<reference evidence="3 4" key="1">
    <citation type="journal article" date="2004" name="Science">
        <title>The genome of the diatom Thalassiosira pseudonana: ecology, evolution, and metabolism.</title>
        <authorList>
            <person name="Armbrust E.V."/>
            <person name="Berges J.A."/>
            <person name="Bowler C."/>
            <person name="Green B.R."/>
            <person name="Martinez D."/>
            <person name="Putnam N.H."/>
            <person name="Zhou S."/>
            <person name="Allen A.E."/>
            <person name="Apt K.E."/>
            <person name="Bechner M."/>
            <person name="Brzezinski M.A."/>
            <person name="Chaal B.K."/>
            <person name="Chiovitti A."/>
            <person name="Davis A.K."/>
            <person name="Demarest M.S."/>
            <person name="Detter J.C."/>
            <person name="Glavina T."/>
            <person name="Goodstein D."/>
            <person name="Hadi M.Z."/>
            <person name="Hellsten U."/>
            <person name="Hildebrand M."/>
            <person name="Jenkins B.D."/>
            <person name="Jurka J."/>
            <person name="Kapitonov V.V."/>
            <person name="Kroger N."/>
            <person name="Lau W.W."/>
            <person name="Lane T.W."/>
            <person name="Larimer F.W."/>
            <person name="Lippmeier J.C."/>
            <person name="Lucas S."/>
            <person name="Medina M."/>
            <person name="Montsant A."/>
            <person name="Obornik M."/>
            <person name="Parker M.S."/>
            <person name="Palenik B."/>
            <person name="Pazour G.J."/>
            <person name="Richardson P.M."/>
            <person name="Rynearson T.A."/>
            <person name="Saito M.A."/>
            <person name="Schwartz D.C."/>
            <person name="Thamatrakoln K."/>
            <person name="Valentin K."/>
            <person name="Vardi A."/>
            <person name="Wilkerson F.P."/>
            <person name="Rokhsar D.S."/>
        </authorList>
    </citation>
    <scope>NUCLEOTIDE SEQUENCE [LARGE SCALE GENOMIC DNA]</scope>
    <source>
        <strain evidence="3 4">CCMP1335</strain>
    </source>
</reference>
<sequence>MNLKIFTIACLTATASASTSNKRHAAQRQLQESLTCLISGQSDPATCCAGSTDEICQVISCADMDTGGLADGCSCSTLDTFCATTGTFLAAMVPEVADLCGAIDTCCTDENAADTAAFNGCLGETGVDVTSLLSLLGGGGDGGGATIMDGLGDMMGGMSMPMGGAIPTLYDEGDLSMPMYTQDIEQDQDNTSAGDEDTTPVDSTPSGIDSSKSGAMTLGTTVAVIAATGAMLFV</sequence>
<dbReference type="PaxDb" id="35128-Thapsdraft1885"/>
<feature type="signal peptide" evidence="2">
    <location>
        <begin position="1"/>
        <end position="17"/>
    </location>
</feature>
<evidence type="ECO:0000313" key="4">
    <source>
        <dbReference type="Proteomes" id="UP000001449"/>
    </source>
</evidence>
<dbReference type="Proteomes" id="UP000001449">
    <property type="component" value="Unassembled WGS sequence"/>
</dbReference>
<dbReference type="GeneID" id="7446057"/>
<feature type="compositionally biased region" description="Polar residues" evidence="1">
    <location>
        <begin position="200"/>
        <end position="213"/>
    </location>
</feature>
<evidence type="ECO:0000313" key="3">
    <source>
        <dbReference type="EMBL" id="EED86217.1"/>
    </source>
</evidence>
<dbReference type="RefSeq" id="XP_002297478.1">
    <property type="nucleotide sequence ID" value="XM_002297442.1"/>
</dbReference>
<keyword evidence="2" id="KW-0732">Signal</keyword>
<feature type="region of interest" description="Disordered" evidence="1">
    <location>
        <begin position="187"/>
        <end position="213"/>
    </location>
</feature>
<dbReference type="AlphaFoldDB" id="B8LEL8"/>
<evidence type="ECO:0008006" key="5">
    <source>
        <dbReference type="Google" id="ProtNLM"/>
    </source>
</evidence>
<gene>
    <name evidence="3" type="ORF">THAPSDRAFT_bd1885</name>
</gene>
<organism evidence="3 4">
    <name type="scientific">Thalassiosira pseudonana</name>
    <name type="common">Marine diatom</name>
    <name type="synonym">Cyclotella nana</name>
    <dbReference type="NCBI Taxonomy" id="35128"/>
    <lineage>
        <taxon>Eukaryota</taxon>
        <taxon>Sar</taxon>
        <taxon>Stramenopiles</taxon>
        <taxon>Ochrophyta</taxon>
        <taxon>Bacillariophyta</taxon>
        <taxon>Coscinodiscophyceae</taxon>
        <taxon>Thalassiosirophycidae</taxon>
        <taxon>Thalassiosirales</taxon>
        <taxon>Thalassiosiraceae</taxon>
        <taxon>Thalassiosira</taxon>
    </lineage>
</organism>
<feature type="compositionally biased region" description="Acidic residues" evidence="1">
    <location>
        <begin position="187"/>
        <end position="199"/>
    </location>
</feature>
<keyword evidence="4" id="KW-1185">Reference proteome</keyword>